<dbReference type="PANTHER" id="PTHR21364:SF2">
    <property type="entry name" value="GENERAL ODORANT-BINDING PROTEIN 19A"/>
    <property type="match status" value="1"/>
</dbReference>
<feature type="signal peptide" evidence="1">
    <location>
        <begin position="1"/>
        <end position="24"/>
    </location>
</feature>
<dbReference type="GO" id="GO:0005549">
    <property type="term" value="F:odorant binding"/>
    <property type="evidence" value="ECO:0007669"/>
    <property type="project" value="InterPro"/>
</dbReference>
<dbReference type="GO" id="GO:0007608">
    <property type="term" value="P:sensory perception of smell"/>
    <property type="evidence" value="ECO:0007669"/>
    <property type="project" value="TreeGrafter"/>
</dbReference>
<dbReference type="InterPro" id="IPR036728">
    <property type="entry name" value="PBP_GOBP_sf"/>
</dbReference>
<dbReference type="InterPro" id="IPR006170">
    <property type="entry name" value="PBP/GOBP"/>
</dbReference>
<dbReference type="GO" id="GO:0035275">
    <property type="term" value="F:dibutyl phthalate binding"/>
    <property type="evidence" value="ECO:0007669"/>
    <property type="project" value="TreeGrafter"/>
</dbReference>
<reference evidence="2" key="1">
    <citation type="submission" date="2019-05" db="EMBL/GenBank/DDBJ databases">
        <title>The identification and expression analysis of odorant binding protein genes in Encarsia formosa by antennal transcriptome analysis.</title>
        <authorList>
            <person name="He Y."/>
        </authorList>
    </citation>
    <scope>NUCLEOTIDE SEQUENCE</scope>
    <source>
        <tissue evidence="2">Antenna</tissue>
    </source>
</reference>
<evidence type="ECO:0000313" key="2">
    <source>
        <dbReference type="EMBL" id="QDJ95977.1"/>
    </source>
</evidence>
<dbReference type="GO" id="GO:0005576">
    <property type="term" value="C:extracellular region"/>
    <property type="evidence" value="ECO:0007669"/>
    <property type="project" value="TreeGrafter"/>
</dbReference>
<dbReference type="EMBL" id="MK990499">
    <property type="protein sequence ID" value="QDJ95977.1"/>
    <property type="molecule type" value="mRNA"/>
</dbReference>
<feature type="chain" id="PRO_5022017195" evidence="1">
    <location>
        <begin position="25"/>
        <end position="148"/>
    </location>
</feature>
<proteinExistence type="evidence at transcript level"/>
<sequence length="148" mass="16952">MRMLYKVFFGSLVLSNVFMSEVNAGSTREQMEKLSQGFRNTCINKLGADRTLVEGIRDGKFPENADEKVRCYPKCIATITKIFKDGKMDMVAVEKQARIMMTEDIADGMLAASDQCFKEIVNEGDDCDYVFRYLQCTYLKNPDIFFFP</sequence>
<dbReference type="CDD" id="cd23992">
    <property type="entry name" value="PBP_GOBP"/>
    <property type="match status" value="1"/>
</dbReference>
<dbReference type="Gene3D" id="1.10.238.20">
    <property type="entry name" value="Pheromone/general odorant binding protein domain"/>
    <property type="match status" value="1"/>
</dbReference>
<accession>A0A514TU14</accession>
<protein>
    <submittedName>
        <fullName evidence="2">Odorant-binding protein 34</fullName>
    </submittedName>
</protein>
<dbReference type="Pfam" id="PF01395">
    <property type="entry name" value="PBP_GOBP"/>
    <property type="match status" value="1"/>
</dbReference>
<evidence type="ECO:0000256" key="1">
    <source>
        <dbReference type="SAM" id="SignalP"/>
    </source>
</evidence>
<dbReference type="SUPFAM" id="SSF47565">
    <property type="entry name" value="Insect pheromone/odorant-binding proteins"/>
    <property type="match status" value="1"/>
</dbReference>
<keyword evidence="1" id="KW-0732">Signal</keyword>
<organism evidence="2">
    <name type="scientific">Encarsia formosa</name>
    <name type="common">Whitefly parasite</name>
    <dbReference type="NCBI Taxonomy" id="32400"/>
    <lineage>
        <taxon>Eukaryota</taxon>
        <taxon>Metazoa</taxon>
        <taxon>Ecdysozoa</taxon>
        <taxon>Arthropoda</taxon>
        <taxon>Hexapoda</taxon>
        <taxon>Insecta</taxon>
        <taxon>Pterygota</taxon>
        <taxon>Neoptera</taxon>
        <taxon>Endopterygota</taxon>
        <taxon>Hymenoptera</taxon>
        <taxon>Apocrita</taxon>
        <taxon>Proctotrupomorpha</taxon>
        <taxon>Chalcidoidea</taxon>
        <taxon>Aphelinidae</taxon>
        <taxon>Coccophaginae</taxon>
        <taxon>Encarsia</taxon>
    </lineage>
</organism>
<name>A0A514TU14_ENCFO</name>
<dbReference type="GO" id="GO:0042048">
    <property type="term" value="P:olfactory behavior"/>
    <property type="evidence" value="ECO:0007669"/>
    <property type="project" value="TreeGrafter"/>
</dbReference>
<dbReference type="SMART" id="SM00708">
    <property type="entry name" value="PhBP"/>
    <property type="match status" value="1"/>
</dbReference>
<dbReference type="PANTHER" id="PTHR21364">
    <property type="entry name" value="GENERAL ODORANT-BINDING PROTEIN 19A"/>
    <property type="match status" value="1"/>
</dbReference>
<dbReference type="AlphaFoldDB" id="A0A514TU14"/>